<evidence type="ECO:0000313" key="1">
    <source>
        <dbReference type="EMBL" id="RGE44809.1"/>
    </source>
</evidence>
<organism evidence="1 2">
    <name type="scientific">Comamonas testosteroni</name>
    <name type="common">Pseudomonas testosteroni</name>
    <dbReference type="NCBI Taxonomy" id="285"/>
    <lineage>
        <taxon>Bacteria</taxon>
        <taxon>Pseudomonadati</taxon>
        <taxon>Pseudomonadota</taxon>
        <taxon>Betaproteobacteria</taxon>
        <taxon>Burkholderiales</taxon>
        <taxon>Comamonadaceae</taxon>
        <taxon>Comamonas</taxon>
    </lineage>
</organism>
<name>A0A373FN78_COMTE</name>
<dbReference type="Proteomes" id="UP000261948">
    <property type="component" value="Unassembled WGS sequence"/>
</dbReference>
<proteinExistence type="predicted"/>
<dbReference type="SUPFAM" id="SSF50998">
    <property type="entry name" value="Quinoprotein alcohol dehydrogenase-like"/>
    <property type="match status" value="1"/>
</dbReference>
<accession>A0A373FN78</accession>
<keyword evidence="2" id="KW-1185">Reference proteome</keyword>
<reference evidence="1 2" key="1">
    <citation type="submission" date="2018-08" db="EMBL/GenBank/DDBJ databases">
        <title>Comamonas testosteroni strain SWCO2.</title>
        <authorList>
            <person name="Jiang N."/>
            <person name="Zhang X.Z."/>
        </authorList>
    </citation>
    <scope>NUCLEOTIDE SEQUENCE [LARGE SCALE GENOMIC DNA]</scope>
    <source>
        <strain evidence="1 2">SWCO2</strain>
    </source>
</reference>
<dbReference type="EMBL" id="QURR01000013">
    <property type="protein sequence ID" value="RGE44809.1"/>
    <property type="molecule type" value="Genomic_DNA"/>
</dbReference>
<comment type="caution">
    <text evidence="1">The sequence shown here is derived from an EMBL/GenBank/DDBJ whole genome shotgun (WGS) entry which is preliminary data.</text>
</comment>
<dbReference type="InterPro" id="IPR011047">
    <property type="entry name" value="Quinoprotein_ADH-like_sf"/>
</dbReference>
<evidence type="ECO:0000313" key="2">
    <source>
        <dbReference type="Proteomes" id="UP000261948"/>
    </source>
</evidence>
<dbReference type="AlphaFoldDB" id="A0A373FN78"/>
<protein>
    <recommendedName>
        <fullName evidence="3">WD40 repeat domain-containing protein</fullName>
    </recommendedName>
</protein>
<evidence type="ECO:0008006" key="3">
    <source>
        <dbReference type="Google" id="ProtNLM"/>
    </source>
</evidence>
<sequence length="348" mass="39083">MHSIDWQGSPIVHACTAQANWGQLLLLTADGALHGLNLDTGHSTPLAQLDLPEPTPPTPYWAHGFKVHCALSGDYAVVADDGGTFGLLVNLKTGQPIKQLFGGDYQTRTVPFSIAFTQHQGRDVLIHRTDWNRLDAMDCATARNLTERDGLEHKEPHYLDYFHGRLFLSPSRQWLLDDGWVWAPVGIPTVWSVPAWLDGNPWESEDGPTRKRIAQGEGWDQPLVWLDDSRIAIWNLGNWEDDGFGNCWHVPGVVIFDIHAPRPEEGHGGQLWPMPDLPRAAHLHGLGDVLVVVGEVEGKGQSWHWSLQTRELLAHHRDFAPQCWHGQRGELIEWSAQQIKLFLNQTSL</sequence>
<gene>
    <name evidence="1" type="ORF">DZC30_11995</name>
</gene>
<dbReference type="OrthoDB" id="9765809at2"/>